<dbReference type="EMBL" id="MDYN01000015">
    <property type="protein sequence ID" value="OQD83765.1"/>
    <property type="molecule type" value="Genomic_DNA"/>
</dbReference>
<name>A0A1V6Q3F5_9EURO</name>
<organism evidence="2 3">
    <name type="scientific">Penicillium antarcticum</name>
    <dbReference type="NCBI Taxonomy" id="416450"/>
    <lineage>
        <taxon>Eukaryota</taxon>
        <taxon>Fungi</taxon>
        <taxon>Dikarya</taxon>
        <taxon>Ascomycota</taxon>
        <taxon>Pezizomycotina</taxon>
        <taxon>Eurotiomycetes</taxon>
        <taxon>Eurotiomycetidae</taxon>
        <taxon>Eurotiales</taxon>
        <taxon>Aspergillaceae</taxon>
        <taxon>Penicillium</taxon>
    </lineage>
</organism>
<evidence type="ECO:0000313" key="3">
    <source>
        <dbReference type="Proteomes" id="UP000191672"/>
    </source>
</evidence>
<feature type="compositionally biased region" description="Basic and acidic residues" evidence="1">
    <location>
        <begin position="120"/>
        <end position="129"/>
    </location>
</feature>
<evidence type="ECO:0000256" key="1">
    <source>
        <dbReference type="SAM" id="MobiDB-lite"/>
    </source>
</evidence>
<dbReference type="Proteomes" id="UP000191672">
    <property type="component" value="Unassembled WGS sequence"/>
</dbReference>
<gene>
    <name evidence="2" type="ORF">PENANT_c015G05952</name>
</gene>
<evidence type="ECO:0000313" key="2">
    <source>
        <dbReference type="EMBL" id="OQD83765.1"/>
    </source>
</evidence>
<accession>A0A1V6Q3F5</accession>
<dbReference type="STRING" id="416450.A0A1V6Q3F5"/>
<proteinExistence type="predicted"/>
<feature type="region of interest" description="Disordered" evidence="1">
    <location>
        <begin position="56"/>
        <end position="152"/>
    </location>
</feature>
<feature type="compositionally biased region" description="Polar residues" evidence="1">
    <location>
        <begin position="62"/>
        <end position="73"/>
    </location>
</feature>
<keyword evidence="3" id="KW-1185">Reference proteome</keyword>
<reference evidence="3" key="1">
    <citation type="journal article" date="2017" name="Nat. Microbiol.">
        <title>Global analysis of biosynthetic gene clusters reveals vast potential of secondary metabolite production in Penicillium species.</title>
        <authorList>
            <person name="Nielsen J.C."/>
            <person name="Grijseels S."/>
            <person name="Prigent S."/>
            <person name="Ji B."/>
            <person name="Dainat J."/>
            <person name="Nielsen K.F."/>
            <person name="Frisvad J.C."/>
            <person name="Workman M."/>
            <person name="Nielsen J."/>
        </authorList>
    </citation>
    <scope>NUCLEOTIDE SEQUENCE [LARGE SCALE GENOMIC DNA]</scope>
    <source>
        <strain evidence="3">IBT 31811</strain>
    </source>
</reference>
<dbReference type="AlphaFoldDB" id="A0A1V6Q3F5"/>
<comment type="caution">
    <text evidence="2">The sequence shown here is derived from an EMBL/GenBank/DDBJ whole genome shotgun (WGS) entry which is preliminary data.</text>
</comment>
<sequence length="152" mass="16494">MPITWDDRADAKLLAGVLLQNSSGLDFAALAEYMGDGCTISALRHRIVRIKKKVADDENLMNAGQSNPGTPSTPAAKRKRAPNATPRATPTKLKKETSSDDDDKQDLIIKGNQAEAEEGGETKKLKPEDIFSDEPIENMPDTKGADAELFQI</sequence>
<protein>
    <submittedName>
        <fullName evidence="2">Uncharacterized protein</fullName>
    </submittedName>
</protein>